<organism evidence="18">
    <name type="scientific">Vecturithrix granuli</name>
    <dbReference type="NCBI Taxonomy" id="1499967"/>
    <lineage>
        <taxon>Bacteria</taxon>
        <taxon>Candidatus Moduliflexota</taxon>
        <taxon>Candidatus Vecturitrichia</taxon>
        <taxon>Candidatus Vecturitrichales</taxon>
        <taxon>Candidatus Vecturitrichaceae</taxon>
        <taxon>Candidatus Vecturithrix</taxon>
    </lineage>
</organism>
<feature type="domain" description="PDZ" evidence="17">
    <location>
        <begin position="380"/>
        <end position="485"/>
    </location>
</feature>
<dbReference type="Gene3D" id="2.40.10.120">
    <property type="match status" value="1"/>
</dbReference>
<dbReference type="InterPro" id="IPR009003">
    <property type="entry name" value="Peptidase_S1_PA"/>
</dbReference>
<feature type="transmembrane region" description="Helical" evidence="16">
    <location>
        <begin position="12"/>
        <end position="31"/>
    </location>
</feature>
<dbReference type="Pfam" id="PF13180">
    <property type="entry name" value="PDZ_2"/>
    <property type="match status" value="1"/>
</dbReference>
<evidence type="ECO:0000313" key="18">
    <source>
        <dbReference type="EMBL" id="GAK61694.1"/>
    </source>
</evidence>
<dbReference type="AlphaFoldDB" id="A0A081CAT9"/>
<evidence type="ECO:0000313" key="19">
    <source>
        <dbReference type="Proteomes" id="UP000030661"/>
    </source>
</evidence>
<dbReference type="GO" id="GO:0042597">
    <property type="term" value="C:periplasmic space"/>
    <property type="evidence" value="ECO:0007669"/>
    <property type="project" value="UniProtKB-SubCell"/>
</dbReference>
<evidence type="ECO:0000256" key="7">
    <source>
        <dbReference type="ARBA" id="ARBA00022729"/>
    </source>
</evidence>
<evidence type="ECO:0000256" key="12">
    <source>
        <dbReference type="ARBA" id="ARBA00023016"/>
    </source>
</evidence>
<evidence type="ECO:0000256" key="11">
    <source>
        <dbReference type="ARBA" id="ARBA00022825"/>
    </source>
</evidence>
<dbReference type="PANTHER" id="PTHR22939:SF129">
    <property type="entry name" value="SERINE PROTEASE HTRA2, MITOCHONDRIAL"/>
    <property type="match status" value="1"/>
</dbReference>
<keyword evidence="16" id="KW-0812">Transmembrane</keyword>
<dbReference type="GO" id="GO:0004252">
    <property type="term" value="F:serine-type endopeptidase activity"/>
    <property type="evidence" value="ECO:0007669"/>
    <property type="project" value="InterPro"/>
</dbReference>
<dbReference type="PROSITE" id="PS50106">
    <property type="entry name" value="PDZ"/>
    <property type="match status" value="2"/>
</dbReference>
<keyword evidence="16" id="KW-0472">Membrane</keyword>
<dbReference type="SUPFAM" id="SSF50494">
    <property type="entry name" value="Trypsin-like serine proteases"/>
    <property type="match status" value="1"/>
</dbReference>
<evidence type="ECO:0000256" key="1">
    <source>
        <dbReference type="ARBA" id="ARBA00001772"/>
    </source>
</evidence>
<reference evidence="18" key="1">
    <citation type="journal article" date="2015" name="PeerJ">
        <title>First genomic representation of candidate bacterial phylum KSB3 points to enhanced environmental sensing as a trigger of wastewater bulking.</title>
        <authorList>
            <person name="Sekiguchi Y."/>
            <person name="Ohashi A."/>
            <person name="Parks D.H."/>
            <person name="Yamauchi T."/>
            <person name="Tyson G.W."/>
            <person name="Hugenholtz P."/>
        </authorList>
    </citation>
    <scope>NUCLEOTIDE SEQUENCE [LARGE SCALE GENOMIC DNA]</scope>
</reference>
<feature type="binding site" evidence="15">
    <location>
        <position position="126"/>
    </location>
    <ligand>
        <name>substrate</name>
    </ligand>
</feature>
<feature type="active site" description="Charge relay system" evidence="14">
    <location>
        <position position="230"/>
    </location>
</feature>
<keyword evidence="12 18" id="KW-0346">Stress response</keyword>
<keyword evidence="11" id="KW-0720">Serine protease</keyword>
<keyword evidence="7" id="KW-0732">Signal</keyword>
<dbReference type="PRINTS" id="PR00834">
    <property type="entry name" value="PROTEASES2C"/>
</dbReference>
<keyword evidence="10" id="KW-0378">Hydrolase</keyword>
<dbReference type="InterPro" id="IPR011782">
    <property type="entry name" value="Pept_S1C_Do"/>
</dbReference>
<keyword evidence="8" id="KW-0677">Repeat</keyword>
<dbReference type="InterPro" id="IPR001478">
    <property type="entry name" value="PDZ"/>
</dbReference>
<gene>
    <name evidence="18" type="ORF">U27_02523</name>
</gene>
<keyword evidence="16" id="KW-1133">Transmembrane helix</keyword>
<evidence type="ECO:0000256" key="8">
    <source>
        <dbReference type="ARBA" id="ARBA00022737"/>
    </source>
</evidence>
<accession>A0A081CAT9</accession>
<dbReference type="FunFam" id="2.40.10.10:FF:000001">
    <property type="entry name" value="Periplasmic serine protease DegS"/>
    <property type="match status" value="1"/>
</dbReference>
<evidence type="ECO:0000256" key="4">
    <source>
        <dbReference type="ARBA" id="ARBA00013035"/>
    </source>
</evidence>
<comment type="subcellular location">
    <subcellularLocation>
        <location evidence="2">Periplasm</location>
    </subcellularLocation>
</comment>
<dbReference type="MEROPS" id="S01.453"/>
<evidence type="ECO:0000256" key="9">
    <source>
        <dbReference type="ARBA" id="ARBA00022764"/>
    </source>
</evidence>
<comment type="catalytic activity">
    <reaction evidence="1">
        <text>Acts on substrates that are at least partially unfolded. The cleavage site P1 residue is normally between a pair of hydrophobic residues, such as Val-|-Val.</text>
        <dbReference type="EC" id="3.4.21.107"/>
    </reaction>
</comment>
<dbReference type="Gene3D" id="2.30.42.10">
    <property type="match status" value="2"/>
</dbReference>
<feature type="active site" description="Charge relay system" evidence="14">
    <location>
        <position position="156"/>
    </location>
</feature>
<dbReference type="Proteomes" id="UP000030661">
    <property type="component" value="Unassembled WGS sequence"/>
</dbReference>
<feature type="binding site" evidence="15">
    <location>
        <position position="70"/>
    </location>
    <ligand>
        <name>substrate</name>
    </ligand>
</feature>
<dbReference type="Pfam" id="PF13365">
    <property type="entry name" value="Trypsin_2"/>
    <property type="match status" value="1"/>
</dbReference>
<keyword evidence="6 18" id="KW-0645">Protease</keyword>
<evidence type="ECO:0000256" key="3">
    <source>
        <dbReference type="ARBA" id="ARBA00010541"/>
    </source>
</evidence>
<dbReference type="SUPFAM" id="SSF50156">
    <property type="entry name" value="PDZ domain-like"/>
    <property type="match status" value="2"/>
</dbReference>
<proteinExistence type="inferred from homology"/>
<feature type="active site" description="Charge relay system" evidence="14">
    <location>
        <position position="126"/>
    </location>
</feature>
<evidence type="ECO:0000256" key="13">
    <source>
        <dbReference type="ARBA" id="ARBA00032850"/>
    </source>
</evidence>
<evidence type="ECO:0000256" key="2">
    <source>
        <dbReference type="ARBA" id="ARBA00004418"/>
    </source>
</evidence>
<keyword evidence="19" id="KW-1185">Reference proteome</keyword>
<evidence type="ECO:0000256" key="5">
    <source>
        <dbReference type="ARBA" id="ARBA00013958"/>
    </source>
</evidence>
<dbReference type="InterPro" id="IPR041489">
    <property type="entry name" value="PDZ_6"/>
</dbReference>
<dbReference type="PANTHER" id="PTHR22939">
    <property type="entry name" value="SERINE PROTEASE FAMILY S1C HTRA-RELATED"/>
    <property type="match status" value="1"/>
</dbReference>
<feature type="domain" description="PDZ" evidence="17">
    <location>
        <begin position="274"/>
        <end position="365"/>
    </location>
</feature>
<dbReference type="EC" id="3.4.21.107" evidence="4"/>
<dbReference type="HOGENOM" id="CLU_020120_1_0_0"/>
<evidence type="ECO:0000256" key="14">
    <source>
        <dbReference type="PIRSR" id="PIRSR611782-1"/>
    </source>
</evidence>
<dbReference type="STRING" id="1499967.U27_02523"/>
<protein>
    <recommendedName>
        <fullName evidence="5">Probable periplasmic serine endoprotease DegP-like</fullName>
        <ecNumber evidence="4">3.4.21.107</ecNumber>
    </recommendedName>
    <alternativeName>
        <fullName evidence="13">Protease Do</fullName>
    </alternativeName>
</protein>
<sequence>MVMKTLGSKRTFWVTITVFFSLVILLSLTAFKTETTVAQESTKQQLQGLSQAFRDIAKQVSPAVVYISTEQTVKGQQAPDQFREFFGDEFFRRFFGDTPQDREYKRRGLGSGFITNSDGYILTNNHVVAEADKIKVTLADKREFEATLVGTDPKSDVAVIKIEGNSLPVVRLGDSNAIEVGDWAVAIGTPFGLSQTVTAGIISAEGRSNIGINDYEDFIQTDAAINPGNSGGPLVNIDGEVIGINTAIYSRSGGYQGIGFAIPINMAKTIMDSLITKGKVVRGWLGVMIQPVTPEIAKGFDLKEATGTLVGDVLKGGPAEQAGLKHGDVIMKFDGQPIDGPNTLKNVVAATEVGKTVDMLIIRDGKELTVQVKIGEQPGDLEASTGSPSRAKEQFGLSVQELTPEIASQLGYTGDQGVIISSVEPGSPAEEAGLRRGDLIKEINRQPITSVEEYNAALAGIGKDESFLALVRRGENTLYVVVNAQ</sequence>
<evidence type="ECO:0000256" key="16">
    <source>
        <dbReference type="SAM" id="Phobius"/>
    </source>
</evidence>
<dbReference type="Pfam" id="PF17820">
    <property type="entry name" value="PDZ_6"/>
    <property type="match status" value="1"/>
</dbReference>
<dbReference type="InterPro" id="IPR036034">
    <property type="entry name" value="PDZ_sf"/>
</dbReference>
<keyword evidence="9" id="KW-0574">Periplasm</keyword>
<dbReference type="SMART" id="SM00228">
    <property type="entry name" value="PDZ"/>
    <property type="match status" value="2"/>
</dbReference>
<dbReference type="EMBL" id="DF820482">
    <property type="protein sequence ID" value="GAK61694.1"/>
    <property type="molecule type" value="Genomic_DNA"/>
</dbReference>
<evidence type="ECO:0000256" key="6">
    <source>
        <dbReference type="ARBA" id="ARBA00022670"/>
    </source>
</evidence>
<dbReference type="InterPro" id="IPR001940">
    <property type="entry name" value="Peptidase_S1C"/>
</dbReference>
<dbReference type="NCBIfam" id="TIGR02037">
    <property type="entry name" value="degP_htrA_DO"/>
    <property type="match status" value="1"/>
</dbReference>
<evidence type="ECO:0000256" key="10">
    <source>
        <dbReference type="ARBA" id="ARBA00022801"/>
    </source>
</evidence>
<feature type="binding site" evidence="15">
    <location>
        <position position="156"/>
    </location>
    <ligand>
        <name>substrate</name>
    </ligand>
</feature>
<comment type="similarity">
    <text evidence="3">Belongs to the peptidase S1C family.</text>
</comment>
<dbReference type="eggNOG" id="COG0265">
    <property type="taxonomic scope" value="Bacteria"/>
</dbReference>
<feature type="binding site" evidence="15">
    <location>
        <begin position="228"/>
        <end position="230"/>
    </location>
    <ligand>
        <name>substrate</name>
    </ligand>
</feature>
<evidence type="ECO:0000259" key="17">
    <source>
        <dbReference type="PROSITE" id="PS50106"/>
    </source>
</evidence>
<dbReference type="CDD" id="cd10839">
    <property type="entry name" value="cpPDZ1_DegP-like"/>
    <property type="match status" value="1"/>
</dbReference>
<evidence type="ECO:0000256" key="15">
    <source>
        <dbReference type="PIRSR" id="PIRSR611782-2"/>
    </source>
</evidence>
<dbReference type="FunFam" id="2.40.10.120:FF:000007">
    <property type="entry name" value="Periplasmic serine endoprotease DegP-like"/>
    <property type="match status" value="1"/>
</dbReference>
<dbReference type="GO" id="GO:0006508">
    <property type="term" value="P:proteolysis"/>
    <property type="evidence" value="ECO:0007669"/>
    <property type="project" value="UniProtKB-KW"/>
</dbReference>
<name>A0A081CAT9_VECG1</name>